<sequence>MNYQYINTTNRRQKRGPSATVIRYEQGEGAPKVVAQGSGSTANRILNLAKQHDIPLQEDETLLTNLMDIELGDQIPPQLYGVIAEILLFVKKVEDMNENGY</sequence>
<dbReference type="InterPro" id="IPR029025">
    <property type="entry name" value="T3SS_substrate_exporter_C"/>
</dbReference>
<evidence type="ECO:0000313" key="2">
    <source>
        <dbReference type="Proteomes" id="UP000053681"/>
    </source>
</evidence>
<keyword evidence="2" id="KW-1185">Reference proteome</keyword>
<protein>
    <submittedName>
        <fullName evidence="1">Flagellar biosynthesis protein FlhS</fullName>
    </submittedName>
</protein>
<dbReference type="AlphaFoldDB" id="A0A0V8JL04"/>
<proteinExistence type="predicted"/>
<name>A0A0V8JL04_9BACI</name>
<dbReference type="RefSeq" id="WP_062686860.1">
    <property type="nucleotide sequence ID" value="NZ_KQ758653.1"/>
</dbReference>
<keyword evidence="1" id="KW-0966">Cell projection</keyword>
<reference evidence="1 2" key="1">
    <citation type="submission" date="2015-11" db="EMBL/GenBank/DDBJ databases">
        <title>Bacillus caseinolyticus sp nov.</title>
        <authorList>
            <person name="Dastager S.G."/>
            <person name="Mawlankar R."/>
        </authorList>
    </citation>
    <scope>NUCLEOTIDE SEQUENCE [LARGE SCALE GENOMIC DNA]</scope>
    <source>
        <strain evidence="1 2">SGD-V-76</strain>
    </source>
</reference>
<dbReference type="Pfam" id="PF01312">
    <property type="entry name" value="Bac_export_2"/>
    <property type="match status" value="1"/>
</dbReference>
<dbReference type="PANTHER" id="PTHR30531:SF12">
    <property type="entry name" value="FLAGELLAR BIOSYNTHETIC PROTEIN FLHB"/>
    <property type="match status" value="1"/>
</dbReference>
<evidence type="ECO:0000313" key="1">
    <source>
        <dbReference type="EMBL" id="KSU87702.1"/>
    </source>
</evidence>
<comment type="caution">
    <text evidence="1">The sequence shown here is derived from an EMBL/GenBank/DDBJ whole genome shotgun (WGS) entry which is preliminary data.</text>
</comment>
<dbReference type="Gene3D" id="3.40.1690.10">
    <property type="entry name" value="secretion proteins EscU"/>
    <property type="match status" value="1"/>
</dbReference>
<dbReference type="GO" id="GO:0005886">
    <property type="term" value="C:plasma membrane"/>
    <property type="evidence" value="ECO:0007669"/>
    <property type="project" value="TreeGrafter"/>
</dbReference>
<gene>
    <name evidence="1" type="ORF">AS180_11905</name>
</gene>
<keyword evidence="1" id="KW-0282">Flagellum</keyword>
<dbReference type="SUPFAM" id="SSF160544">
    <property type="entry name" value="EscU C-terminal domain-like"/>
    <property type="match status" value="1"/>
</dbReference>
<dbReference type="Proteomes" id="UP000053681">
    <property type="component" value="Unassembled WGS sequence"/>
</dbReference>
<dbReference type="PANTHER" id="PTHR30531">
    <property type="entry name" value="FLAGELLAR BIOSYNTHETIC PROTEIN FLHB"/>
    <property type="match status" value="1"/>
</dbReference>
<accession>A0A0V8JL04</accession>
<organism evidence="1 2">
    <name type="scientific">Priestia veravalensis</name>
    <dbReference type="NCBI Taxonomy" id="1414648"/>
    <lineage>
        <taxon>Bacteria</taxon>
        <taxon>Bacillati</taxon>
        <taxon>Bacillota</taxon>
        <taxon>Bacilli</taxon>
        <taxon>Bacillales</taxon>
        <taxon>Bacillaceae</taxon>
        <taxon>Priestia</taxon>
    </lineage>
</organism>
<dbReference type="GO" id="GO:0009306">
    <property type="term" value="P:protein secretion"/>
    <property type="evidence" value="ECO:0007669"/>
    <property type="project" value="InterPro"/>
</dbReference>
<dbReference type="InterPro" id="IPR006135">
    <property type="entry name" value="T3SS_substrate_exporter"/>
</dbReference>
<keyword evidence="1" id="KW-0969">Cilium</keyword>
<dbReference type="EMBL" id="LNQP01000038">
    <property type="protein sequence ID" value="KSU87702.1"/>
    <property type="molecule type" value="Genomic_DNA"/>
</dbReference>